<gene>
    <name evidence="2" type="ORF">Slin15195_G012220</name>
</gene>
<feature type="transmembrane region" description="Helical" evidence="1">
    <location>
        <begin position="209"/>
        <end position="229"/>
    </location>
</feature>
<evidence type="ECO:0000313" key="3">
    <source>
        <dbReference type="Proteomes" id="UP001056384"/>
    </source>
</evidence>
<name>A0A9Q9AJ59_9PEZI</name>
<sequence length="233" mass="25967">MSSTRNFPKTKVLPVDQPNAGEKLIVNNFATDGSGRYSWSYAPLTKRNIFDLGGNPNDRAIEIRVKNFDVSKLFAVMQNFPNNKNPLKFLIVVELDERYTGATKHAVELIKTVGIPDDKVVPGAGFRLEGPLEIRATKDNVQQEVTRKALFGGLSVEFDESKVNAQQVLQFWEDIGAARERYWSSAEVERWIHFKWEVVSKAERKTGTAATVAIWVGVAAVAVAGTLWASNQI</sequence>
<accession>A0A9Q9AJ59</accession>
<protein>
    <submittedName>
        <fullName evidence="2">Uncharacterized protein</fullName>
    </submittedName>
</protein>
<keyword evidence="3" id="KW-1185">Reference proteome</keyword>
<dbReference type="EMBL" id="CP099418">
    <property type="protein sequence ID" value="USW47903.1"/>
    <property type="molecule type" value="Genomic_DNA"/>
</dbReference>
<keyword evidence="1" id="KW-1133">Transmembrane helix</keyword>
<evidence type="ECO:0000256" key="1">
    <source>
        <dbReference type="SAM" id="Phobius"/>
    </source>
</evidence>
<evidence type="ECO:0000313" key="2">
    <source>
        <dbReference type="EMBL" id="USW47903.1"/>
    </source>
</evidence>
<reference evidence="2" key="1">
    <citation type="submission" date="2022-06" db="EMBL/GenBank/DDBJ databases">
        <title>Complete genome sequences of two strains of the flax pathogen Septoria linicola.</title>
        <authorList>
            <person name="Lapalu N."/>
            <person name="Simon A."/>
            <person name="Demenou B."/>
            <person name="Paumier D."/>
            <person name="Guillot M.-P."/>
            <person name="Gout L."/>
            <person name="Valade R."/>
        </authorList>
    </citation>
    <scope>NUCLEOTIDE SEQUENCE</scope>
    <source>
        <strain evidence="2">SE15195</strain>
    </source>
</reference>
<dbReference type="Proteomes" id="UP001056384">
    <property type="component" value="Chromosome 1"/>
</dbReference>
<keyword evidence="1" id="KW-0812">Transmembrane</keyword>
<proteinExistence type="predicted"/>
<keyword evidence="1" id="KW-0472">Membrane</keyword>
<dbReference type="AlphaFoldDB" id="A0A9Q9AJ59"/>
<organism evidence="2 3">
    <name type="scientific">Septoria linicola</name>
    <dbReference type="NCBI Taxonomy" id="215465"/>
    <lineage>
        <taxon>Eukaryota</taxon>
        <taxon>Fungi</taxon>
        <taxon>Dikarya</taxon>
        <taxon>Ascomycota</taxon>
        <taxon>Pezizomycotina</taxon>
        <taxon>Dothideomycetes</taxon>
        <taxon>Dothideomycetidae</taxon>
        <taxon>Mycosphaerellales</taxon>
        <taxon>Mycosphaerellaceae</taxon>
        <taxon>Septoria</taxon>
    </lineage>
</organism>